<reference evidence="2 3" key="1">
    <citation type="journal article" date="2018" name="Mol. Plant">
        <title>The genome of Artemisia annua provides insight into the evolution of Asteraceae family and artemisinin biosynthesis.</title>
        <authorList>
            <person name="Shen Q."/>
            <person name="Zhang L."/>
            <person name="Liao Z."/>
            <person name="Wang S."/>
            <person name="Yan T."/>
            <person name="Shi P."/>
            <person name="Liu M."/>
            <person name="Fu X."/>
            <person name="Pan Q."/>
            <person name="Wang Y."/>
            <person name="Lv Z."/>
            <person name="Lu X."/>
            <person name="Zhang F."/>
            <person name="Jiang W."/>
            <person name="Ma Y."/>
            <person name="Chen M."/>
            <person name="Hao X."/>
            <person name="Li L."/>
            <person name="Tang Y."/>
            <person name="Lv G."/>
            <person name="Zhou Y."/>
            <person name="Sun X."/>
            <person name="Brodelius P.E."/>
            <person name="Rose J.K.C."/>
            <person name="Tang K."/>
        </authorList>
    </citation>
    <scope>NUCLEOTIDE SEQUENCE [LARGE SCALE GENOMIC DNA]</scope>
    <source>
        <strain evidence="3">cv. Huhao1</strain>
        <tissue evidence="2">Leaf</tissue>
    </source>
</reference>
<comment type="caution">
    <text evidence="2">The sequence shown here is derived from an EMBL/GenBank/DDBJ whole genome shotgun (WGS) entry which is preliminary data.</text>
</comment>
<dbReference type="OrthoDB" id="1916775at2759"/>
<organism evidence="2 3">
    <name type="scientific">Artemisia annua</name>
    <name type="common">Sweet wormwood</name>
    <dbReference type="NCBI Taxonomy" id="35608"/>
    <lineage>
        <taxon>Eukaryota</taxon>
        <taxon>Viridiplantae</taxon>
        <taxon>Streptophyta</taxon>
        <taxon>Embryophyta</taxon>
        <taxon>Tracheophyta</taxon>
        <taxon>Spermatophyta</taxon>
        <taxon>Magnoliopsida</taxon>
        <taxon>eudicotyledons</taxon>
        <taxon>Gunneridae</taxon>
        <taxon>Pentapetalae</taxon>
        <taxon>asterids</taxon>
        <taxon>campanulids</taxon>
        <taxon>Asterales</taxon>
        <taxon>Asteraceae</taxon>
        <taxon>Asteroideae</taxon>
        <taxon>Anthemideae</taxon>
        <taxon>Artemisiinae</taxon>
        <taxon>Artemisia</taxon>
    </lineage>
</organism>
<evidence type="ECO:0000313" key="3">
    <source>
        <dbReference type="Proteomes" id="UP000245207"/>
    </source>
</evidence>
<dbReference type="InterPro" id="IPR034590">
    <property type="entry name" value="POLYCHOME/GIG1"/>
</dbReference>
<evidence type="ECO:0000256" key="1">
    <source>
        <dbReference type="SAM" id="MobiDB-lite"/>
    </source>
</evidence>
<evidence type="ECO:0000313" key="2">
    <source>
        <dbReference type="EMBL" id="PWA96333.1"/>
    </source>
</evidence>
<name>A0A2U1QEF3_ARTAN</name>
<sequence length="177" mass="20169">MDSYLRTPLRVHQNLSPSAVAHDSPPKPIQRRRRRERENEDTVADQDPPKPKLAYNNKSFIKPLNLGLVFDELANGDDSEFLTPQRKLLNSIDIVEKVFMQELDKFKATPSAKNAEREKKVRTLMSMRAVSEIGHNEIYGADLDSAMPSMKLDWIPSVNRLMASQDHTVVRLGFQGI</sequence>
<gene>
    <name evidence="2" type="ORF">CTI12_AA040990</name>
</gene>
<proteinExistence type="predicted"/>
<protein>
    <submittedName>
        <fullName evidence="2">Uncharacterized protein</fullName>
    </submittedName>
</protein>
<dbReference type="PANTHER" id="PTHR35119:SF1">
    <property type="entry name" value="PROTEIN POLYCHOME"/>
    <property type="match status" value="1"/>
</dbReference>
<dbReference type="Proteomes" id="UP000245207">
    <property type="component" value="Unassembled WGS sequence"/>
</dbReference>
<accession>A0A2U1QEF3</accession>
<dbReference type="PANTHER" id="PTHR35119">
    <property type="entry name" value="PROTEIN POLYCHOME"/>
    <property type="match status" value="1"/>
</dbReference>
<dbReference type="GO" id="GO:0005634">
    <property type="term" value="C:nucleus"/>
    <property type="evidence" value="ECO:0007669"/>
    <property type="project" value="InterPro"/>
</dbReference>
<dbReference type="GO" id="GO:0051783">
    <property type="term" value="P:regulation of nuclear division"/>
    <property type="evidence" value="ECO:0007669"/>
    <property type="project" value="InterPro"/>
</dbReference>
<dbReference type="EMBL" id="PKPP01000184">
    <property type="protein sequence ID" value="PWA96333.1"/>
    <property type="molecule type" value="Genomic_DNA"/>
</dbReference>
<keyword evidence="3" id="KW-1185">Reference proteome</keyword>
<feature type="region of interest" description="Disordered" evidence="1">
    <location>
        <begin position="1"/>
        <end position="56"/>
    </location>
</feature>
<dbReference type="STRING" id="35608.A0A2U1QEF3"/>
<dbReference type="AlphaFoldDB" id="A0A2U1QEF3"/>